<protein>
    <submittedName>
        <fullName evidence="1">Uncharacterized protein</fullName>
    </submittedName>
</protein>
<keyword evidence="2" id="KW-1185">Reference proteome</keyword>
<accession>A0A8H4AH37</accession>
<dbReference type="EMBL" id="WTPW01000613">
    <property type="protein sequence ID" value="KAF0494468.1"/>
    <property type="molecule type" value="Genomic_DNA"/>
</dbReference>
<gene>
    <name evidence="1" type="ORF">F8M41_021235</name>
</gene>
<evidence type="ECO:0000313" key="1">
    <source>
        <dbReference type="EMBL" id="KAF0494468.1"/>
    </source>
</evidence>
<sequence length="250" mass="28989">MIITRKNRIISVDASYKNILETSLNPKGNLIEIKEKSQTKEKEELDQKTHLQKTVDEIDAEKDIPKELIESVKAELNRANTMGLNSQNTEVDNISNFQLKNQKADSAKKVESKIDSPDKDKYSKIDIVKEDILNIIWNLKPIEDNRTDVQYDSKISCQNKLDLVKNTQSTKDIKDVKKDKHEAFESYEKSTEPNERTRVKDRLKIFSYCQEYTEMKHVDETIEGYFKNRTSIEADIGPNSTNNLEHTCED</sequence>
<organism evidence="1 2">
    <name type="scientific">Gigaspora margarita</name>
    <dbReference type="NCBI Taxonomy" id="4874"/>
    <lineage>
        <taxon>Eukaryota</taxon>
        <taxon>Fungi</taxon>
        <taxon>Fungi incertae sedis</taxon>
        <taxon>Mucoromycota</taxon>
        <taxon>Glomeromycotina</taxon>
        <taxon>Glomeromycetes</taxon>
        <taxon>Diversisporales</taxon>
        <taxon>Gigasporaceae</taxon>
        <taxon>Gigaspora</taxon>
    </lineage>
</organism>
<comment type="caution">
    <text evidence="1">The sequence shown here is derived from an EMBL/GenBank/DDBJ whole genome shotgun (WGS) entry which is preliminary data.</text>
</comment>
<dbReference type="Proteomes" id="UP000439903">
    <property type="component" value="Unassembled WGS sequence"/>
</dbReference>
<dbReference type="OrthoDB" id="10537102at2759"/>
<dbReference type="AlphaFoldDB" id="A0A8H4AH37"/>
<proteinExistence type="predicted"/>
<evidence type="ECO:0000313" key="2">
    <source>
        <dbReference type="Proteomes" id="UP000439903"/>
    </source>
</evidence>
<reference evidence="1 2" key="1">
    <citation type="journal article" date="2019" name="Environ. Microbiol.">
        <title>At the nexus of three kingdoms: the genome of the mycorrhizal fungus Gigaspora margarita provides insights into plant, endobacterial and fungal interactions.</title>
        <authorList>
            <person name="Venice F."/>
            <person name="Ghignone S."/>
            <person name="Salvioli di Fossalunga A."/>
            <person name="Amselem J."/>
            <person name="Novero M."/>
            <person name="Xianan X."/>
            <person name="Sedzielewska Toro K."/>
            <person name="Morin E."/>
            <person name="Lipzen A."/>
            <person name="Grigoriev I.V."/>
            <person name="Henrissat B."/>
            <person name="Martin F.M."/>
            <person name="Bonfante P."/>
        </authorList>
    </citation>
    <scope>NUCLEOTIDE SEQUENCE [LARGE SCALE GENOMIC DNA]</scope>
    <source>
        <strain evidence="1 2">BEG34</strain>
    </source>
</reference>
<name>A0A8H4AH37_GIGMA</name>